<reference evidence="4" key="1">
    <citation type="submission" date="2022-08" db="EMBL/GenBank/DDBJ databases">
        <title>Reclassification of Massilia species as members of the genera Telluria, Duganella, Pseudoduganella, Mokoshia gen. nov. and Zemynaea gen. nov. using orthogonal and non-orthogonal genome-based approaches.</title>
        <authorList>
            <person name="Bowman J.P."/>
        </authorList>
    </citation>
    <scope>NUCLEOTIDE SEQUENCE</scope>
    <source>
        <strain evidence="4">LMG 11547</strain>
    </source>
</reference>
<keyword evidence="1" id="KW-0732">Signal</keyword>
<evidence type="ECO:0000259" key="3">
    <source>
        <dbReference type="Pfam" id="PF22778"/>
    </source>
</evidence>
<feature type="domain" description="Vanadium-dependent haloperoxidase NapH1-like second helical-bundle" evidence="3">
    <location>
        <begin position="323"/>
        <end position="498"/>
    </location>
</feature>
<dbReference type="InterPro" id="IPR052559">
    <property type="entry name" value="V-haloperoxidase"/>
</dbReference>
<dbReference type="PROSITE" id="PS51257">
    <property type="entry name" value="PROKAR_LIPOPROTEIN"/>
    <property type="match status" value="1"/>
</dbReference>
<dbReference type="Pfam" id="PF21167">
    <property type="entry name" value="DUF6851"/>
    <property type="match status" value="1"/>
</dbReference>
<dbReference type="InterPro" id="IPR036938">
    <property type="entry name" value="PAP2/HPO_sf"/>
</dbReference>
<dbReference type="CDD" id="cd03398">
    <property type="entry name" value="PAP2_haloperoxidase"/>
    <property type="match status" value="1"/>
</dbReference>
<dbReference type="Pfam" id="PF22778">
    <property type="entry name" value="VCPO_2nd"/>
    <property type="match status" value="1"/>
</dbReference>
<dbReference type="PROSITE" id="PS51318">
    <property type="entry name" value="TAT"/>
    <property type="match status" value="1"/>
</dbReference>
<proteinExistence type="predicted"/>
<protein>
    <submittedName>
        <fullName evidence="4">Vanadium-dependent haloperoxidase</fullName>
    </submittedName>
</protein>
<dbReference type="Gene3D" id="1.10.606.20">
    <property type="match status" value="1"/>
</dbReference>
<name>A0ABT2BSQ0_9BURK</name>
<feature type="signal peptide" evidence="1">
    <location>
        <begin position="1"/>
        <end position="20"/>
    </location>
</feature>
<dbReference type="SUPFAM" id="SSF48317">
    <property type="entry name" value="Acid phosphatase/Vanadium-dependent haloperoxidase"/>
    <property type="match status" value="1"/>
</dbReference>
<dbReference type="PANTHER" id="PTHR34599">
    <property type="entry name" value="PEROXIDASE-RELATED"/>
    <property type="match status" value="1"/>
</dbReference>
<evidence type="ECO:0000313" key="5">
    <source>
        <dbReference type="Proteomes" id="UP001165263"/>
    </source>
</evidence>
<dbReference type="PANTHER" id="PTHR34599:SF2">
    <property type="entry name" value="TRAF-TYPE DOMAIN-CONTAINING PROTEIN"/>
    <property type="match status" value="1"/>
</dbReference>
<sequence length="500" mass="52827">MERRTFLRVGSALALGNALAACGGGDTAPQSAAQPAAQPPQFKAVVGWNQTALQAIRNAKPGPPMAARSLAVMHTSMYNAWAAYSPVAVQTPHGPRVRRPESEQVADNKTMAMSHAAYRVLLDQFPTQKALFDSYMASLGYDLANQTDLASPQGIGQALAAAMLDYCHKDGSNQLGNLTPGGVPYADYTGYVSQNPPLVVAQPTPVAAMPAPGNWQPLTYTNASGAVVTPVYLAACWGNMTPFALASADQYRPGPPAAAGTPEYAAQAQHIVDVQAALTERQKVIAEYWADGPASELPPGHWCLLAQSVSTRDGNSDDQDVLLFFALANALSDAAIAAWDAKRAYDSERPITAVRYLMQGKTITGYGPLGVAGGLRQIAGETWVPYQPATFPTPPFPEHVSGHSTFSAAAAEVLRRFTGSDAFGSSYTKPAHSMAIEPALPSSDVTLNWATFSAAADEAGLSRVYGGIHFDNANVAGKDLGRKVGALVFNKAQRYWMGQA</sequence>
<feature type="chain" id="PRO_5045052493" evidence="1">
    <location>
        <begin position="21"/>
        <end position="500"/>
    </location>
</feature>
<organism evidence="4 5">
    <name type="scientific">Telluria mixta</name>
    <dbReference type="NCBI Taxonomy" id="34071"/>
    <lineage>
        <taxon>Bacteria</taxon>
        <taxon>Pseudomonadati</taxon>
        <taxon>Pseudomonadota</taxon>
        <taxon>Betaproteobacteria</taxon>
        <taxon>Burkholderiales</taxon>
        <taxon>Oxalobacteraceae</taxon>
        <taxon>Telluria group</taxon>
        <taxon>Telluria</taxon>
    </lineage>
</organism>
<dbReference type="InterPro" id="IPR055161">
    <property type="entry name" value="NapH1-like_2nd"/>
</dbReference>
<dbReference type="RefSeq" id="WP_259447396.1">
    <property type="nucleotide sequence ID" value="NZ_CP119520.1"/>
</dbReference>
<feature type="domain" description="DUF6851" evidence="2">
    <location>
        <begin position="73"/>
        <end position="203"/>
    </location>
</feature>
<keyword evidence="5" id="KW-1185">Reference proteome</keyword>
<dbReference type="EMBL" id="JANUHC010000001">
    <property type="protein sequence ID" value="MCS0628145.1"/>
    <property type="molecule type" value="Genomic_DNA"/>
</dbReference>
<evidence type="ECO:0000256" key="1">
    <source>
        <dbReference type="SAM" id="SignalP"/>
    </source>
</evidence>
<evidence type="ECO:0000313" key="4">
    <source>
        <dbReference type="EMBL" id="MCS0628145.1"/>
    </source>
</evidence>
<gene>
    <name evidence="4" type="ORF">NX786_02150</name>
</gene>
<accession>A0ABT2BSQ0</accession>
<dbReference type="InterPro" id="IPR049283">
    <property type="entry name" value="DUF6851"/>
</dbReference>
<evidence type="ECO:0000259" key="2">
    <source>
        <dbReference type="Pfam" id="PF21167"/>
    </source>
</evidence>
<dbReference type="Proteomes" id="UP001165263">
    <property type="component" value="Unassembled WGS sequence"/>
</dbReference>
<comment type="caution">
    <text evidence="4">The sequence shown here is derived from an EMBL/GenBank/DDBJ whole genome shotgun (WGS) entry which is preliminary data.</text>
</comment>
<dbReference type="InterPro" id="IPR006311">
    <property type="entry name" value="TAT_signal"/>
</dbReference>